<dbReference type="Proteomes" id="UP000277457">
    <property type="component" value="Unassembled WGS sequence"/>
</dbReference>
<proteinExistence type="predicted"/>
<dbReference type="AlphaFoldDB" id="A0A662D577"/>
<dbReference type="EMBL" id="QMPY01000043">
    <property type="protein sequence ID" value="RLE08134.1"/>
    <property type="molecule type" value="Genomic_DNA"/>
</dbReference>
<reference evidence="1 2" key="1">
    <citation type="submission" date="2018-06" db="EMBL/GenBank/DDBJ databases">
        <title>Extensive metabolic versatility and redundancy in microbially diverse, dynamic hydrothermal sediments.</title>
        <authorList>
            <person name="Dombrowski N."/>
            <person name="Teske A."/>
            <person name="Baker B.J."/>
        </authorList>
    </citation>
    <scope>NUCLEOTIDE SEQUENCE [LARGE SCALE GENOMIC DNA]</scope>
    <source>
        <strain evidence="1">B7_G13</strain>
    </source>
</reference>
<evidence type="ECO:0000313" key="1">
    <source>
        <dbReference type="EMBL" id="RLE08134.1"/>
    </source>
</evidence>
<accession>A0A662D577</accession>
<comment type="caution">
    <text evidence="1">The sequence shown here is derived from an EMBL/GenBank/DDBJ whole genome shotgun (WGS) entry which is preliminary data.</text>
</comment>
<protein>
    <submittedName>
        <fullName evidence="1">Uncharacterized protein</fullName>
    </submittedName>
</protein>
<gene>
    <name evidence="1" type="ORF">DRZ78_01675</name>
</gene>
<name>A0A662D577_UNCAE</name>
<organism evidence="1 2">
    <name type="scientific">Aerophobetes bacterium</name>
    <dbReference type="NCBI Taxonomy" id="2030807"/>
    <lineage>
        <taxon>Bacteria</taxon>
        <taxon>Candidatus Aerophobota</taxon>
    </lineage>
</organism>
<sequence>MRAVVFFLFCGVLYMAFLLWRQERELDWWRYEITYVLQVMSPYIRSLKYDPVKKVFTIRVSKNSISPAINPFEHAFTGSFLLSNKVLWREVEKRKTYDVIISRKK</sequence>
<evidence type="ECO:0000313" key="2">
    <source>
        <dbReference type="Proteomes" id="UP000277457"/>
    </source>
</evidence>